<keyword evidence="6" id="KW-1185">Reference proteome</keyword>
<dbReference type="AlphaFoldDB" id="A0A0D3IYM7"/>
<dbReference type="PaxDb" id="2903-EOD16362"/>
<dbReference type="KEGG" id="ehx:EMIHUDRAFT_427548"/>
<dbReference type="PANTHER" id="PTHR10544">
    <property type="entry name" value="60S RIBOSOMAL PROTEIN L28"/>
    <property type="match status" value="1"/>
</dbReference>
<dbReference type="GO" id="GO:0005840">
    <property type="term" value="C:ribosome"/>
    <property type="evidence" value="ECO:0007669"/>
    <property type="project" value="UniProtKB-KW"/>
</dbReference>
<comment type="similarity">
    <text evidence="1">Belongs to the eukaryotic ribosomal protein eL28 family.</text>
</comment>
<dbReference type="Pfam" id="PF01778">
    <property type="entry name" value="Ribosomal_L28e"/>
    <property type="match status" value="1"/>
</dbReference>
<dbReference type="GO" id="GO:0003735">
    <property type="term" value="F:structural constituent of ribosome"/>
    <property type="evidence" value="ECO:0007669"/>
    <property type="project" value="InterPro"/>
</dbReference>
<evidence type="ECO:0000259" key="4">
    <source>
        <dbReference type="Pfam" id="PF01778"/>
    </source>
</evidence>
<evidence type="ECO:0000256" key="2">
    <source>
        <dbReference type="ARBA" id="ARBA00022980"/>
    </source>
</evidence>
<dbReference type="HOGENOM" id="CLU_106801_2_0_1"/>
<dbReference type="EnsemblProtists" id="EOD16362">
    <property type="protein sequence ID" value="EOD16362"/>
    <property type="gene ID" value="EMIHUDRAFT_427548"/>
</dbReference>
<evidence type="ECO:0000256" key="1">
    <source>
        <dbReference type="ARBA" id="ARBA00007926"/>
    </source>
</evidence>
<reference evidence="6" key="1">
    <citation type="journal article" date="2013" name="Nature">
        <title>Pan genome of the phytoplankton Emiliania underpins its global distribution.</title>
        <authorList>
            <person name="Read B.A."/>
            <person name="Kegel J."/>
            <person name="Klute M.J."/>
            <person name="Kuo A."/>
            <person name="Lefebvre S.C."/>
            <person name="Maumus F."/>
            <person name="Mayer C."/>
            <person name="Miller J."/>
            <person name="Monier A."/>
            <person name="Salamov A."/>
            <person name="Young J."/>
            <person name="Aguilar M."/>
            <person name="Claverie J.M."/>
            <person name="Frickenhaus S."/>
            <person name="Gonzalez K."/>
            <person name="Herman E.K."/>
            <person name="Lin Y.C."/>
            <person name="Napier J."/>
            <person name="Ogata H."/>
            <person name="Sarno A.F."/>
            <person name="Shmutz J."/>
            <person name="Schroeder D."/>
            <person name="de Vargas C."/>
            <person name="Verret F."/>
            <person name="von Dassow P."/>
            <person name="Valentin K."/>
            <person name="Van de Peer Y."/>
            <person name="Wheeler G."/>
            <person name="Dacks J.B."/>
            <person name="Delwiche C.F."/>
            <person name="Dyhrman S.T."/>
            <person name="Glockner G."/>
            <person name="John U."/>
            <person name="Richards T."/>
            <person name="Worden A.Z."/>
            <person name="Zhang X."/>
            <person name="Grigoriev I.V."/>
            <person name="Allen A.E."/>
            <person name="Bidle K."/>
            <person name="Borodovsky M."/>
            <person name="Bowler C."/>
            <person name="Brownlee C."/>
            <person name="Cock J.M."/>
            <person name="Elias M."/>
            <person name="Gladyshev V.N."/>
            <person name="Groth M."/>
            <person name="Guda C."/>
            <person name="Hadaegh A."/>
            <person name="Iglesias-Rodriguez M.D."/>
            <person name="Jenkins J."/>
            <person name="Jones B.M."/>
            <person name="Lawson T."/>
            <person name="Leese F."/>
            <person name="Lindquist E."/>
            <person name="Lobanov A."/>
            <person name="Lomsadze A."/>
            <person name="Malik S.B."/>
            <person name="Marsh M.E."/>
            <person name="Mackinder L."/>
            <person name="Mock T."/>
            <person name="Mueller-Roeber B."/>
            <person name="Pagarete A."/>
            <person name="Parker M."/>
            <person name="Probert I."/>
            <person name="Quesneville H."/>
            <person name="Raines C."/>
            <person name="Rensing S.A."/>
            <person name="Riano-Pachon D.M."/>
            <person name="Richier S."/>
            <person name="Rokitta S."/>
            <person name="Shiraiwa Y."/>
            <person name="Soanes D.M."/>
            <person name="van der Giezen M."/>
            <person name="Wahlund T.M."/>
            <person name="Williams B."/>
            <person name="Wilson W."/>
            <person name="Wolfe G."/>
            <person name="Wurch L.L."/>
        </authorList>
    </citation>
    <scope>NUCLEOTIDE SEQUENCE</scope>
</reference>
<dbReference type="eggNOG" id="KOG3412">
    <property type="taxonomic scope" value="Eukaryota"/>
</dbReference>
<name>A0A0D3IYM7_EMIH1</name>
<dbReference type="RefSeq" id="XP_005768791.1">
    <property type="nucleotide sequence ID" value="XM_005768734.1"/>
</dbReference>
<dbReference type="GO" id="GO:0006412">
    <property type="term" value="P:translation"/>
    <property type="evidence" value="ECO:0007669"/>
    <property type="project" value="InterPro"/>
</dbReference>
<dbReference type="Proteomes" id="UP000013827">
    <property type="component" value="Unassembled WGS sequence"/>
</dbReference>
<proteinExistence type="inferred from homology"/>
<keyword evidence="2" id="KW-0689">Ribosomal protein</keyword>
<sequence length="139" mass="15429">MANVSAELLWPMVRDTSCFAVKRKVPGRSGMGKAGPRFTTEPNNVSGVNSFKYSGLVNAKTVSLEEAEKGVTLVKKVRKADRLNKPNKMYNKVSLTKDFRRVASAIKKETGDNFYRPDLTKAALAKWSLIHKAQKRGKA</sequence>
<accession>A0A0D3IYM7</accession>
<organism evidence="5 6">
    <name type="scientific">Emiliania huxleyi (strain CCMP1516)</name>
    <dbReference type="NCBI Taxonomy" id="280463"/>
    <lineage>
        <taxon>Eukaryota</taxon>
        <taxon>Haptista</taxon>
        <taxon>Haptophyta</taxon>
        <taxon>Prymnesiophyceae</taxon>
        <taxon>Isochrysidales</taxon>
        <taxon>Noelaerhabdaceae</taxon>
        <taxon>Emiliania</taxon>
    </lineage>
</organism>
<feature type="domain" description="Ribosomal eL28/Mak16" evidence="4">
    <location>
        <begin position="8"/>
        <end position="132"/>
    </location>
</feature>
<evidence type="ECO:0000313" key="6">
    <source>
        <dbReference type="Proteomes" id="UP000013827"/>
    </source>
</evidence>
<dbReference type="InterPro" id="IPR002672">
    <property type="entry name" value="Ribosomal_eL28"/>
</dbReference>
<evidence type="ECO:0000256" key="3">
    <source>
        <dbReference type="ARBA" id="ARBA00023274"/>
    </source>
</evidence>
<dbReference type="GO" id="GO:1990904">
    <property type="term" value="C:ribonucleoprotein complex"/>
    <property type="evidence" value="ECO:0007669"/>
    <property type="project" value="UniProtKB-KW"/>
</dbReference>
<dbReference type="OMA" id="GKYGQRP"/>
<protein>
    <recommendedName>
        <fullName evidence="4">Ribosomal eL28/Mak16 domain-containing protein</fullName>
    </recommendedName>
</protein>
<keyword evidence="3" id="KW-0687">Ribonucleoprotein</keyword>
<dbReference type="GeneID" id="17262522"/>
<dbReference type="STRING" id="2903.R1C2L5"/>
<evidence type="ECO:0000313" key="5">
    <source>
        <dbReference type="EnsemblProtists" id="EOD16362"/>
    </source>
</evidence>
<dbReference type="InterPro" id="IPR029004">
    <property type="entry name" value="Ribosomal_eL28/Mak16"/>
</dbReference>
<reference evidence="5" key="2">
    <citation type="submission" date="2024-10" db="UniProtKB">
        <authorList>
            <consortium name="EnsemblProtists"/>
        </authorList>
    </citation>
    <scope>IDENTIFICATION</scope>
</reference>
<dbReference type="Gene3D" id="3.30.390.110">
    <property type="match status" value="1"/>
</dbReference>